<dbReference type="EMBL" id="MT630698">
    <property type="protein sequence ID" value="QNO42010.1"/>
    <property type="molecule type" value="Genomic_DNA"/>
</dbReference>
<sequence>MCSLSIRNRKVLILGDVLVITVLIESSTDNPVFLRLDALGNNKVHVLSYLSAIAFNVGNSSVPSPVPTKDQSSADSSQSLTTLILNPQCAYK</sequence>
<evidence type="ECO:0000313" key="1">
    <source>
        <dbReference type="EMBL" id="QNO42010.1"/>
    </source>
</evidence>
<accession>A0A7G9Y1X6</accession>
<reference evidence="1" key="1">
    <citation type="submission" date="2020-06" db="EMBL/GenBank/DDBJ databases">
        <title>Unique genomic features of the anaerobic methanotrophic archaea.</title>
        <authorList>
            <person name="Chadwick G.L."/>
            <person name="Skennerton C.T."/>
            <person name="Laso-Perez R."/>
            <person name="Leu A.O."/>
            <person name="Speth D.R."/>
            <person name="Yu H."/>
            <person name="Morgan-Lang C."/>
            <person name="Hatzenpichler R."/>
            <person name="Goudeau D."/>
            <person name="Malmstrom R."/>
            <person name="Brazelton W.J."/>
            <person name="Woyke T."/>
            <person name="Hallam S.J."/>
            <person name="Tyson G.W."/>
            <person name="Wegener G."/>
            <person name="Boetius A."/>
            <person name="Orphan V."/>
        </authorList>
    </citation>
    <scope>NUCLEOTIDE SEQUENCE</scope>
</reference>
<name>A0A7G9Y1X6_9EURY</name>
<protein>
    <submittedName>
        <fullName evidence="1">Uncharacterized protein</fullName>
    </submittedName>
</protein>
<organism evidence="1">
    <name type="scientific">Candidatus Methanogaster sp. ANME-2c ERB4</name>
    <dbReference type="NCBI Taxonomy" id="2759911"/>
    <lineage>
        <taxon>Archaea</taxon>
        <taxon>Methanobacteriati</taxon>
        <taxon>Methanobacteriota</taxon>
        <taxon>Stenosarchaea group</taxon>
        <taxon>Methanomicrobia</taxon>
        <taxon>Methanosarcinales</taxon>
        <taxon>ANME-2 cluster</taxon>
        <taxon>Candidatus Methanogasteraceae</taxon>
        <taxon>Candidatus Methanogaster</taxon>
    </lineage>
</organism>
<gene>
    <name evidence="1" type="ORF">BELEBKFC_00001</name>
</gene>
<dbReference type="AlphaFoldDB" id="A0A7G9Y1X6"/>
<proteinExistence type="predicted"/>